<comment type="caution">
    <text evidence="2">The sequence shown here is derived from an EMBL/GenBank/DDBJ whole genome shotgun (WGS) entry which is preliminary data.</text>
</comment>
<protein>
    <submittedName>
        <fullName evidence="2">Uncharacterized protein</fullName>
    </submittedName>
</protein>
<feature type="transmembrane region" description="Helical" evidence="1">
    <location>
        <begin position="107"/>
        <end position="128"/>
    </location>
</feature>
<evidence type="ECO:0000256" key="1">
    <source>
        <dbReference type="SAM" id="Phobius"/>
    </source>
</evidence>
<evidence type="ECO:0000313" key="2">
    <source>
        <dbReference type="EMBL" id="TGU72854.1"/>
    </source>
</evidence>
<reference evidence="2 3" key="1">
    <citation type="submission" date="2019-04" db="EMBL/GenBank/DDBJ databases">
        <title>Geobacter oryzae sp. nov., ferric-reducing bacteria isolated from paddy soil.</title>
        <authorList>
            <person name="Xu Z."/>
            <person name="Masuda Y."/>
            <person name="Itoh H."/>
            <person name="Senoo K."/>
        </authorList>
    </citation>
    <scope>NUCLEOTIDE SEQUENCE [LARGE SCALE GENOMIC DNA]</scope>
    <source>
        <strain evidence="2 3">Red111</strain>
    </source>
</reference>
<dbReference type="AlphaFoldDB" id="A0A4S1CGY7"/>
<name>A0A4S1CGY7_9BACT</name>
<gene>
    <name evidence="2" type="ORF">E4633_11240</name>
</gene>
<proteinExistence type="predicted"/>
<dbReference type="RefSeq" id="WP_135870321.1">
    <property type="nucleotide sequence ID" value="NZ_SRSC01000002.1"/>
</dbReference>
<dbReference type="EMBL" id="SRSC01000002">
    <property type="protein sequence ID" value="TGU72854.1"/>
    <property type="molecule type" value="Genomic_DNA"/>
</dbReference>
<organism evidence="2 3">
    <name type="scientific">Geomonas terrae</name>
    <dbReference type="NCBI Taxonomy" id="2562681"/>
    <lineage>
        <taxon>Bacteria</taxon>
        <taxon>Pseudomonadati</taxon>
        <taxon>Thermodesulfobacteriota</taxon>
        <taxon>Desulfuromonadia</taxon>
        <taxon>Geobacterales</taxon>
        <taxon>Geobacteraceae</taxon>
        <taxon>Geomonas</taxon>
    </lineage>
</organism>
<keyword evidence="1" id="KW-0472">Membrane</keyword>
<keyword evidence="1" id="KW-1133">Transmembrane helix</keyword>
<feature type="transmembrane region" description="Helical" evidence="1">
    <location>
        <begin position="78"/>
        <end position="95"/>
    </location>
</feature>
<dbReference type="Proteomes" id="UP000306416">
    <property type="component" value="Unassembled WGS sequence"/>
</dbReference>
<keyword evidence="3" id="KW-1185">Reference proteome</keyword>
<keyword evidence="1" id="KW-0812">Transmembrane</keyword>
<sequence length="131" mass="15107">MEAIFELVFGVLWELFANLVFQVLIELGMRSLVEPFRKCDRRHPILAFIGSILLGSLAGVASLWIFPNHLFQFKHLQSYGLFFVPLFCGATMAGLRRLRESKGQPVFFMDSFAYGYTFAFFMTLVRFYRAG</sequence>
<feature type="transmembrane region" description="Helical" evidence="1">
    <location>
        <begin position="45"/>
        <end position="66"/>
    </location>
</feature>
<feature type="transmembrane region" description="Helical" evidence="1">
    <location>
        <begin position="15"/>
        <end position="33"/>
    </location>
</feature>
<accession>A0A4S1CGY7</accession>
<evidence type="ECO:0000313" key="3">
    <source>
        <dbReference type="Proteomes" id="UP000306416"/>
    </source>
</evidence>